<feature type="transmembrane region" description="Helical" evidence="1">
    <location>
        <begin position="24"/>
        <end position="42"/>
    </location>
</feature>
<protein>
    <submittedName>
        <fullName evidence="2">Uncharacterized protein</fullName>
    </submittedName>
</protein>
<feature type="transmembrane region" description="Helical" evidence="1">
    <location>
        <begin position="131"/>
        <end position="149"/>
    </location>
</feature>
<accession>A0ABY7GL96</accession>
<evidence type="ECO:0000313" key="3">
    <source>
        <dbReference type="Proteomes" id="UP001162780"/>
    </source>
</evidence>
<keyword evidence="1" id="KW-0472">Membrane</keyword>
<dbReference type="Proteomes" id="UP001162780">
    <property type="component" value="Chromosome"/>
</dbReference>
<feature type="transmembrane region" description="Helical" evidence="1">
    <location>
        <begin position="80"/>
        <end position="101"/>
    </location>
</feature>
<dbReference type="EMBL" id="CP113517">
    <property type="protein sequence ID" value="WAR45270.1"/>
    <property type="molecule type" value="Genomic_DNA"/>
</dbReference>
<evidence type="ECO:0000256" key="1">
    <source>
        <dbReference type="SAM" id="Phobius"/>
    </source>
</evidence>
<feature type="transmembrane region" description="Helical" evidence="1">
    <location>
        <begin position="155"/>
        <end position="173"/>
    </location>
</feature>
<organism evidence="2 3">
    <name type="scientific">Methylomonas rapida</name>
    <dbReference type="NCBI Taxonomy" id="2963939"/>
    <lineage>
        <taxon>Bacteria</taxon>
        <taxon>Pseudomonadati</taxon>
        <taxon>Pseudomonadota</taxon>
        <taxon>Gammaproteobacteria</taxon>
        <taxon>Methylococcales</taxon>
        <taxon>Methylococcaceae</taxon>
        <taxon>Methylomonas</taxon>
    </lineage>
</organism>
<dbReference type="RefSeq" id="WP_255190242.1">
    <property type="nucleotide sequence ID" value="NZ_CP113517.1"/>
</dbReference>
<keyword evidence="3" id="KW-1185">Reference proteome</keyword>
<proteinExistence type="predicted"/>
<feature type="transmembrane region" description="Helical" evidence="1">
    <location>
        <begin position="48"/>
        <end position="68"/>
    </location>
</feature>
<name>A0ABY7GL96_9GAMM</name>
<keyword evidence="1" id="KW-1133">Transmembrane helix</keyword>
<sequence>MSEENSEDIEELFVAPRYFGLEQTIFIVMLLLSLIGMVVTDFSRHDGYGYWLFMVVVFGLLSILVSWLQSKTGEIEFGEIVKEQASHWLLTLVIVGAAFFIQKSGQLTETSASLVILLLLAMSTILDGRRIGWQFMLIGCYLVASAIIIAYVEAFIWICSGLGVAAVIATFLWHKWTLKHRDNDSA</sequence>
<gene>
    <name evidence="2" type="ORF">NM686_001805</name>
</gene>
<evidence type="ECO:0000313" key="2">
    <source>
        <dbReference type="EMBL" id="WAR45270.1"/>
    </source>
</evidence>
<keyword evidence="1" id="KW-0812">Transmembrane</keyword>
<reference evidence="2" key="1">
    <citation type="submission" date="2022-11" db="EMBL/GenBank/DDBJ databases">
        <title>Methylomonas rapida sp. nov., Carotenoid-Producing Obligate Methanotrophs with High Growth Characteristics and Biotechnological Potential.</title>
        <authorList>
            <person name="Tikhonova E.N."/>
            <person name="Suleimanov R.Z."/>
            <person name="Miroshnikov K."/>
            <person name="Oshkin I.Y."/>
            <person name="Belova S.E."/>
            <person name="Danilova O.V."/>
            <person name="Ashikhmin A."/>
            <person name="Konopkin A."/>
            <person name="But S.Y."/>
            <person name="Khmelenina V.N."/>
            <person name="Kuznetsov N."/>
            <person name="Pimenov N.V."/>
            <person name="Dedysh S.N."/>
        </authorList>
    </citation>
    <scope>NUCLEOTIDE SEQUENCE</scope>
    <source>
        <strain evidence="2">MP1</strain>
    </source>
</reference>